<dbReference type="AlphaFoldDB" id="A0A3B0Y3J4"/>
<protein>
    <submittedName>
        <fullName evidence="1">Uncharacterized protein</fullName>
    </submittedName>
</protein>
<accession>A0A3B0Y3J4</accession>
<gene>
    <name evidence="1" type="ORF">MNBD_GAMMA10-3113</name>
</gene>
<dbReference type="InterPro" id="IPR035919">
    <property type="entry name" value="EAL_sf"/>
</dbReference>
<sequence>MFKICLYLTFMLNTSVLLAYENCTTAASENEYSDCVAALSVTTNEQLTKMEKRLKNIGFKSAWSKSGLNMSAYSLIGHFNKQYLRVSINFRYNPDTNENSMSVILKTVDPLNKLKISTVERLKTYLKI</sequence>
<evidence type="ECO:0000313" key="1">
    <source>
        <dbReference type="EMBL" id="VAW69952.1"/>
    </source>
</evidence>
<dbReference type="SUPFAM" id="SSF141868">
    <property type="entry name" value="EAL domain-like"/>
    <property type="match status" value="1"/>
</dbReference>
<name>A0A3B0Y3J4_9ZZZZ</name>
<proteinExistence type="predicted"/>
<dbReference type="EMBL" id="UOFJ01000480">
    <property type="protein sequence ID" value="VAW69952.1"/>
    <property type="molecule type" value="Genomic_DNA"/>
</dbReference>
<organism evidence="1">
    <name type="scientific">hydrothermal vent metagenome</name>
    <dbReference type="NCBI Taxonomy" id="652676"/>
    <lineage>
        <taxon>unclassified sequences</taxon>
        <taxon>metagenomes</taxon>
        <taxon>ecological metagenomes</taxon>
    </lineage>
</organism>
<reference evidence="1" key="1">
    <citation type="submission" date="2018-06" db="EMBL/GenBank/DDBJ databases">
        <authorList>
            <person name="Zhirakovskaya E."/>
        </authorList>
    </citation>
    <scope>NUCLEOTIDE SEQUENCE</scope>
</reference>